<proteinExistence type="predicted"/>
<feature type="region of interest" description="Disordered" evidence="1">
    <location>
        <begin position="1"/>
        <end position="122"/>
    </location>
</feature>
<keyword evidence="4" id="KW-1185">Reference proteome</keyword>
<feature type="compositionally biased region" description="Basic and acidic residues" evidence="1">
    <location>
        <begin position="28"/>
        <end position="39"/>
    </location>
</feature>
<dbReference type="SUPFAM" id="SSF53300">
    <property type="entry name" value="vWA-like"/>
    <property type="match status" value="1"/>
</dbReference>
<keyword evidence="2" id="KW-1133">Transmembrane helix</keyword>
<evidence type="ECO:0008006" key="5">
    <source>
        <dbReference type="Google" id="ProtNLM"/>
    </source>
</evidence>
<protein>
    <recommendedName>
        <fullName evidence="5">VWFA domain-containing protein</fullName>
    </recommendedName>
</protein>
<name>A0A1E3R9D9_9MYCO</name>
<dbReference type="AlphaFoldDB" id="A0A1E3R9D9"/>
<keyword evidence="2" id="KW-0812">Transmembrane</keyword>
<dbReference type="EMBL" id="MIGZ01000144">
    <property type="protein sequence ID" value="ODQ86429.1"/>
    <property type="molecule type" value="Genomic_DNA"/>
</dbReference>
<organism evidence="3 4">
    <name type="scientific">Mycolicibacterium holsaticum</name>
    <dbReference type="NCBI Taxonomy" id="152142"/>
    <lineage>
        <taxon>Bacteria</taxon>
        <taxon>Bacillati</taxon>
        <taxon>Actinomycetota</taxon>
        <taxon>Actinomycetes</taxon>
        <taxon>Mycobacteriales</taxon>
        <taxon>Mycobacteriaceae</taxon>
        <taxon>Mycolicibacterium</taxon>
    </lineage>
</organism>
<sequence>MGRHSLPDPEDSPDEDLASEPDESSESQTERFGFDRDEPGPGFGASDYRTPEYGDATYRTPQYGEPPYESEPQAGYDRPGFYDADPGAPEPDAGAAGTPPPPRGPGRLGPQHSGEWEGGEWTGSHRAVTAGRRGVSVGVIVALVSVVVLVGAVILWRFFGDALSSRSDVAAARCVDGELAVAVVADPSISEQIRTLADNYNETASPVGDRCVKVGVTSAGSDQVVNGFTGTWPAELGERPALWVPASSVAEARLEVGAGAQTVSDSRSLVNSPVLLAVRPQLKPALAQQNWATLPGLQTNPTSLEALNMPAWGSLRLALPLQGDSDASYLAAEAVAAAAAPAGAPPSAGVGAVNTLLAGQPKLADNKASTAMDALLNAPDPASAPVHAVVTTEQQLYQRTSDMPDAAQAVASWLPAGPPAMADYPTVLLSGDWLSQEQLRAASEFARFMRKPDQLAEFAKAGFRTEGGTAPQSDVLDFAPVAEPLSVGDNAVRATLASALTAPAANPAVTIMLDQSMPADEGGRSRLANVAAALQARLQALPATSAVGLWTFDGTAGRSEVSTGPLPDPVNGQPRSAALTAALGAQTASGGGAVSFTTLRLVYTDAMANYREGQANSVLVITTGPHTDRTLDGQGLQQYIRGAFDQARPVAVNVIDFGADSDRETWAAVAQITGGQYQNLESSTAPELTAAIASMVG</sequence>
<feature type="compositionally biased region" description="Acidic residues" evidence="1">
    <location>
        <begin position="8"/>
        <end position="25"/>
    </location>
</feature>
<evidence type="ECO:0000313" key="3">
    <source>
        <dbReference type="EMBL" id="ODQ86429.1"/>
    </source>
</evidence>
<reference evidence="4" key="1">
    <citation type="submission" date="2016-09" db="EMBL/GenBank/DDBJ databases">
        <authorList>
            <person name="Greninger A.L."/>
            <person name="Jerome K.R."/>
            <person name="Mcnair B."/>
            <person name="Wallis C."/>
            <person name="Fang F."/>
        </authorList>
    </citation>
    <scope>NUCLEOTIDE SEQUENCE [LARGE SCALE GENOMIC DNA]</scope>
    <source>
        <strain evidence="4">M7</strain>
    </source>
</reference>
<evidence type="ECO:0000256" key="2">
    <source>
        <dbReference type="SAM" id="Phobius"/>
    </source>
</evidence>
<dbReference type="OrthoDB" id="5171781at2"/>
<feature type="transmembrane region" description="Helical" evidence="2">
    <location>
        <begin position="135"/>
        <end position="159"/>
    </location>
</feature>
<gene>
    <name evidence="3" type="ORF">BHQ17_20680</name>
</gene>
<comment type="caution">
    <text evidence="3">The sequence shown here is derived from an EMBL/GenBank/DDBJ whole genome shotgun (WGS) entry which is preliminary data.</text>
</comment>
<evidence type="ECO:0000256" key="1">
    <source>
        <dbReference type="SAM" id="MobiDB-lite"/>
    </source>
</evidence>
<feature type="compositionally biased region" description="Low complexity" evidence="1">
    <location>
        <begin position="83"/>
        <end position="97"/>
    </location>
</feature>
<dbReference type="InterPro" id="IPR036465">
    <property type="entry name" value="vWFA_dom_sf"/>
</dbReference>
<accession>A0A1E3R9D9</accession>
<keyword evidence="2" id="KW-0472">Membrane</keyword>
<dbReference type="Proteomes" id="UP000094243">
    <property type="component" value="Unassembled WGS sequence"/>
</dbReference>
<dbReference type="Gene3D" id="3.40.50.410">
    <property type="entry name" value="von Willebrand factor, type A domain"/>
    <property type="match status" value="1"/>
</dbReference>
<dbReference type="RefSeq" id="WP_069406967.1">
    <property type="nucleotide sequence ID" value="NZ_MIGZ01000144.1"/>
</dbReference>
<evidence type="ECO:0000313" key="4">
    <source>
        <dbReference type="Proteomes" id="UP000094243"/>
    </source>
</evidence>